<reference evidence="1 2" key="1">
    <citation type="journal article" date="2014" name="Genome Biol.">
        <title>Transcriptome and methylome profiling reveals relics of genome dominance in the mesopolyploid Brassica oleracea.</title>
        <authorList>
            <person name="Parkin I.A."/>
            <person name="Koh C."/>
            <person name="Tang H."/>
            <person name="Robinson S.J."/>
            <person name="Kagale S."/>
            <person name="Clarke W.E."/>
            <person name="Town C.D."/>
            <person name="Nixon J."/>
            <person name="Krishnakumar V."/>
            <person name="Bidwell S.L."/>
            <person name="Denoeud F."/>
            <person name="Belcram H."/>
            <person name="Links M.G."/>
            <person name="Just J."/>
            <person name="Clarke C."/>
            <person name="Bender T."/>
            <person name="Huebert T."/>
            <person name="Mason A.S."/>
            <person name="Pires J.C."/>
            <person name="Barker G."/>
            <person name="Moore J."/>
            <person name="Walley P.G."/>
            <person name="Manoli S."/>
            <person name="Batley J."/>
            <person name="Edwards D."/>
            <person name="Nelson M.N."/>
            <person name="Wang X."/>
            <person name="Paterson A.H."/>
            <person name="King G."/>
            <person name="Bancroft I."/>
            <person name="Chalhoub B."/>
            <person name="Sharpe A.G."/>
        </authorList>
    </citation>
    <scope>NUCLEOTIDE SEQUENCE</scope>
    <source>
        <strain evidence="1 2">cv. TO1000</strain>
    </source>
</reference>
<accession>A0A0D3D5P7</accession>
<organism evidence="1 2">
    <name type="scientific">Brassica oleracea var. oleracea</name>
    <dbReference type="NCBI Taxonomy" id="109376"/>
    <lineage>
        <taxon>Eukaryota</taxon>
        <taxon>Viridiplantae</taxon>
        <taxon>Streptophyta</taxon>
        <taxon>Embryophyta</taxon>
        <taxon>Tracheophyta</taxon>
        <taxon>Spermatophyta</taxon>
        <taxon>Magnoliopsida</taxon>
        <taxon>eudicotyledons</taxon>
        <taxon>Gunneridae</taxon>
        <taxon>Pentapetalae</taxon>
        <taxon>rosids</taxon>
        <taxon>malvids</taxon>
        <taxon>Brassicales</taxon>
        <taxon>Brassicaceae</taxon>
        <taxon>Brassiceae</taxon>
        <taxon>Brassica</taxon>
    </lineage>
</organism>
<reference evidence="1" key="2">
    <citation type="submission" date="2015-03" db="UniProtKB">
        <authorList>
            <consortium name="EnsemblPlants"/>
        </authorList>
    </citation>
    <scope>IDENTIFICATION</scope>
</reference>
<sequence>MEIAGHMHVYASGALYEDCGGTKTFVLAAHSYAYIVVVLCTESVVCGLASHTSLGDSPVAHPSFFPLQHAVLERGGDGCYNLVSERGSIPGPGRRFMGLGFQRFSMFVGDWEFQNKNEDQVSVCFFCFHLAFFSLSYSLKFFSGSVMEFGTNSD</sequence>
<keyword evidence="2" id="KW-1185">Reference proteome</keyword>
<evidence type="ECO:0000313" key="1">
    <source>
        <dbReference type="EnsemblPlants" id="Bo7g041280.1"/>
    </source>
</evidence>
<protein>
    <submittedName>
        <fullName evidence="1">Uncharacterized protein</fullName>
    </submittedName>
</protein>
<name>A0A0D3D5P7_BRAOL</name>
<dbReference type="HOGENOM" id="CLU_1706725_0_0_1"/>
<dbReference type="Proteomes" id="UP000032141">
    <property type="component" value="Chromosome C7"/>
</dbReference>
<dbReference type="Gramene" id="Bo7g041280.1">
    <property type="protein sequence ID" value="Bo7g041280.1"/>
    <property type="gene ID" value="Bo7g041280"/>
</dbReference>
<proteinExistence type="predicted"/>
<dbReference type="EnsemblPlants" id="Bo7g041280.1">
    <property type="protein sequence ID" value="Bo7g041280.1"/>
    <property type="gene ID" value="Bo7g041280"/>
</dbReference>
<evidence type="ECO:0000313" key="2">
    <source>
        <dbReference type="Proteomes" id="UP000032141"/>
    </source>
</evidence>
<dbReference type="AlphaFoldDB" id="A0A0D3D5P7"/>